<dbReference type="InParanoid" id="A0A165D7E2"/>
<keyword evidence="3" id="KW-1185">Reference proteome</keyword>
<reference evidence="2 3" key="1">
    <citation type="journal article" date="2016" name="Mol. Biol. Evol.">
        <title>Comparative Genomics of Early-Diverging Mushroom-Forming Fungi Provides Insights into the Origins of Lignocellulose Decay Capabilities.</title>
        <authorList>
            <person name="Nagy L.G."/>
            <person name="Riley R."/>
            <person name="Tritt A."/>
            <person name="Adam C."/>
            <person name="Daum C."/>
            <person name="Floudas D."/>
            <person name="Sun H."/>
            <person name="Yadav J.S."/>
            <person name="Pangilinan J."/>
            <person name="Larsson K.H."/>
            <person name="Matsuura K."/>
            <person name="Barry K."/>
            <person name="Labutti K."/>
            <person name="Kuo R."/>
            <person name="Ohm R.A."/>
            <person name="Bhattacharya S.S."/>
            <person name="Shirouzu T."/>
            <person name="Yoshinaga Y."/>
            <person name="Martin F.M."/>
            <person name="Grigoriev I.V."/>
            <person name="Hibbett D.S."/>
        </authorList>
    </citation>
    <scope>NUCLEOTIDE SEQUENCE [LARGE SCALE GENOMIC DNA]</scope>
    <source>
        <strain evidence="2 3">HHB12029</strain>
    </source>
</reference>
<sequence length="201" mass="21241">MSERAICRYPPLGSAGGALVGSGSSCAVTDSEEEDDAEVVIVDPPPKVKREPKVKLEPKEAKKPLKRVTRSSKRQKTASPAPDREVTDLTVEDTGETMSVEEARELYRFNNAQVLQDMAVEDDERGYTGHPALAGPSNASASASVSVGAGPSTSGASTSVLPTTASSDLRWETPEPDEGSAIPTRWSLGIPPPPPPAKKFE</sequence>
<feature type="compositionally biased region" description="Pro residues" evidence="1">
    <location>
        <begin position="190"/>
        <end position="201"/>
    </location>
</feature>
<evidence type="ECO:0000256" key="1">
    <source>
        <dbReference type="SAM" id="MobiDB-lite"/>
    </source>
</evidence>
<protein>
    <submittedName>
        <fullName evidence="2">Uncharacterized protein</fullName>
    </submittedName>
</protein>
<dbReference type="AlphaFoldDB" id="A0A165D7E2"/>
<evidence type="ECO:0000313" key="2">
    <source>
        <dbReference type="EMBL" id="KZV83936.1"/>
    </source>
</evidence>
<dbReference type="EMBL" id="KV426248">
    <property type="protein sequence ID" value="KZV83936.1"/>
    <property type="molecule type" value="Genomic_DNA"/>
</dbReference>
<feature type="region of interest" description="Disordered" evidence="1">
    <location>
        <begin position="1"/>
        <end position="99"/>
    </location>
</feature>
<gene>
    <name evidence="2" type="ORF">EXIGLDRAFT_777071</name>
</gene>
<feature type="compositionally biased region" description="Basic residues" evidence="1">
    <location>
        <begin position="64"/>
        <end position="76"/>
    </location>
</feature>
<feature type="compositionally biased region" description="Basic and acidic residues" evidence="1">
    <location>
        <begin position="46"/>
        <end position="63"/>
    </location>
</feature>
<name>A0A165D7E2_EXIGL</name>
<dbReference type="PROSITE" id="PS51257">
    <property type="entry name" value="PROKAR_LIPOPROTEIN"/>
    <property type="match status" value="1"/>
</dbReference>
<evidence type="ECO:0000313" key="3">
    <source>
        <dbReference type="Proteomes" id="UP000077266"/>
    </source>
</evidence>
<proteinExistence type="predicted"/>
<feature type="compositionally biased region" description="Low complexity" evidence="1">
    <location>
        <begin position="134"/>
        <end position="159"/>
    </location>
</feature>
<organism evidence="2 3">
    <name type="scientific">Exidia glandulosa HHB12029</name>
    <dbReference type="NCBI Taxonomy" id="1314781"/>
    <lineage>
        <taxon>Eukaryota</taxon>
        <taxon>Fungi</taxon>
        <taxon>Dikarya</taxon>
        <taxon>Basidiomycota</taxon>
        <taxon>Agaricomycotina</taxon>
        <taxon>Agaricomycetes</taxon>
        <taxon>Auriculariales</taxon>
        <taxon>Exidiaceae</taxon>
        <taxon>Exidia</taxon>
    </lineage>
</organism>
<dbReference type="Proteomes" id="UP000077266">
    <property type="component" value="Unassembled WGS sequence"/>
</dbReference>
<accession>A0A165D7E2</accession>
<feature type="region of interest" description="Disordered" evidence="1">
    <location>
        <begin position="120"/>
        <end position="201"/>
    </location>
</feature>